<proteinExistence type="inferred from homology"/>
<protein>
    <submittedName>
        <fullName evidence="8">Entericidin A/B family lipoprotein</fullName>
    </submittedName>
</protein>
<dbReference type="RefSeq" id="WP_377282486.1">
    <property type="nucleotide sequence ID" value="NZ_JBHRSI010000007.1"/>
</dbReference>
<evidence type="ECO:0000256" key="3">
    <source>
        <dbReference type="ARBA" id="ARBA00022729"/>
    </source>
</evidence>
<organism evidence="8 9">
    <name type="scientific">Phenylobacterium terrae</name>
    <dbReference type="NCBI Taxonomy" id="2665495"/>
    <lineage>
        <taxon>Bacteria</taxon>
        <taxon>Pseudomonadati</taxon>
        <taxon>Pseudomonadota</taxon>
        <taxon>Alphaproteobacteria</taxon>
        <taxon>Caulobacterales</taxon>
        <taxon>Caulobacteraceae</taxon>
        <taxon>Phenylobacterium</taxon>
    </lineage>
</organism>
<keyword evidence="3 7" id="KW-0732">Signal</keyword>
<evidence type="ECO:0000256" key="2">
    <source>
        <dbReference type="ARBA" id="ARBA00022475"/>
    </source>
</evidence>
<evidence type="ECO:0000256" key="5">
    <source>
        <dbReference type="ARBA" id="ARBA00023139"/>
    </source>
</evidence>
<reference evidence="9" key="1">
    <citation type="journal article" date="2019" name="Int. J. Syst. Evol. Microbiol.">
        <title>The Global Catalogue of Microorganisms (GCM) 10K type strain sequencing project: providing services to taxonomists for standard genome sequencing and annotation.</title>
        <authorList>
            <consortium name="The Broad Institute Genomics Platform"/>
            <consortium name="The Broad Institute Genome Sequencing Center for Infectious Disease"/>
            <person name="Wu L."/>
            <person name="Ma J."/>
        </authorList>
    </citation>
    <scope>NUCLEOTIDE SEQUENCE [LARGE SCALE GENOMIC DNA]</scope>
    <source>
        <strain evidence="9">DFY28</strain>
    </source>
</reference>
<keyword evidence="2" id="KW-1003">Cell membrane</keyword>
<gene>
    <name evidence="8" type="ORF">ACFSC0_06255</name>
</gene>
<evidence type="ECO:0000256" key="6">
    <source>
        <dbReference type="ARBA" id="ARBA00023288"/>
    </source>
</evidence>
<comment type="similarity">
    <text evidence="1">Belongs to the EcnA/EcnB lipoprotein family.</text>
</comment>
<accession>A0ABW4N2T3</accession>
<keyword evidence="5" id="KW-0564">Palmitate</keyword>
<evidence type="ECO:0000256" key="7">
    <source>
        <dbReference type="SAM" id="SignalP"/>
    </source>
</evidence>
<feature type="chain" id="PRO_5047344554" evidence="7">
    <location>
        <begin position="19"/>
        <end position="46"/>
    </location>
</feature>
<comment type="caution">
    <text evidence="8">The sequence shown here is derived from an EMBL/GenBank/DDBJ whole genome shotgun (WGS) entry which is preliminary data.</text>
</comment>
<dbReference type="Pfam" id="PF08085">
    <property type="entry name" value="Entericidin"/>
    <property type="match status" value="1"/>
</dbReference>
<dbReference type="EMBL" id="JBHUEY010000001">
    <property type="protein sequence ID" value="MFD1782990.1"/>
    <property type="molecule type" value="Genomic_DNA"/>
</dbReference>
<evidence type="ECO:0000256" key="4">
    <source>
        <dbReference type="ARBA" id="ARBA00023136"/>
    </source>
</evidence>
<dbReference type="InterPro" id="IPR012556">
    <property type="entry name" value="Entericidin"/>
</dbReference>
<keyword evidence="6 8" id="KW-0449">Lipoprotein</keyword>
<dbReference type="PROSITE" id="PS51257">
    <property type="entry name" value="PROKAR_LIPOPROTEIN"/>
    <property type="match status" value="1"/>
</dbReference>
<evidence type="ECO:0000313" key="9">
    <source>
        <dbReference type="Proteomes" id="UP001597237"/>
    </source>
</evidence>
<sequence length="46" mass="4446">MRKILLSVVLAASMAAVAACNTVEGAGEDVQAAGAAVEDAAKDAAD</sequence>
<evidence type="ECO:0000313" key="8">
    <source>
        <dbReference type="EMBL" id="MFD1782990.1"/>
    </source>
</evidence>
<keyword evidence="9" id="KW-1185">Reference proteome</keyword>
<keyword evidence="4" id="KW-0472">Membrane</keyword>
<name>A0ABW4N2T3_9CAUL</name>
<dbReference type="Proteomes" id="UP001597237">
    <property type="component" value="Unassembled WGS sequence"/>
</dbReference>
<evidence type="ECO:0000256" key="1">
    <source>
        <dbReference type="ARBA" id="ARBA00010296"/>
    </source>
</evidence>
<feature type="signal peptide" evidence="7">
    <location>
        <begin position="1"/>
        <end position="18"/>
    </location>
</feature>